<evidence type="ECO:0000256" key="1">
    <source>
        <dbReference type="ARBA" id="ARBA00004141"/>
    </source>
</evidence>
<organism evidence="11 12">
    <name type="scientific">Veillonella criceti</name>
    <dbReference type="NCBI Taxonomy" id="103891"/>
    <lineage>
        <taxon>Bacteria</taxon>
        <taxon>Bacillati</taxon>
        <taxon>Bacillota</taxon>
        <taxon>Negativicutes</taxon>
        <taxon>Veillonellales</taxon>
        <taxon>Veillonellaceae</taxon>
        <taxon>Veillonella</taxon>
    </lineage>
</organism>
<reference evidence="11 12" key="1">
    <citation type="submission" date="2018-06" db="EMBL/GenBank/DDBJ databases">
        <authorList>
            <consortium name="Pathogen Informatics"/>
            <person name="Doyle S."/>
        </authorList>
    </citation>
    <scope>NUCLEOTIDE SEQUENCE [LARGE SCALE GENOMIC DNA]</scope>
    <source>
        <strain evidence="11 12">NCTC12020</strain>
    </source>
</reference>
<evidence type="ECO:0000256" key="8">
    <source>
        <dbReference type="ARBA" id="ARBA00023214"/>
    </source>
</evidence>
<dbReference type="InterPro" id="IPR050368">
    <property type="entry name" value="ClC-type_chloride_channel"/>
</dbReference>
<feature type="transmembrane region" description="Helical" evidence="10">
    <location>
        <begin position="385"/>
        <end position="403"/>
    </location>
</feature>
<dbReference type="InterPro" id="IPR001807">
    <property type="entry name" value="ClC"/>
</dbReference>
<feature type="transmembrane region" description="Helical" evidence="10">
    <location>
        <begin position="297"/>
        <end position="318"/>
    </location>
</feature>
<dbReference type="SUPFAM" id="SSF81340">
    <property type="entry name" value="Clc chloride channel"/>
    <property type="match status" value="1"/>
</dbReference>
<keyword evidence="5" id="KW-0406">Ion transport</keyword>
<keyword evidence="12" id="KW-1185">Reference proteome</keyword>
<evidence type="ECO:0000313" key="12">
    <source>
        <dbReference type="Proteomes" id="UP000255367"/>
    </source>
</evidence>
<keyword evidence="8" id="KW-0868">Chloride</keyword>
<evidence type="ECO:0000256" key="10">
    <source>
        <dbReference type="SAM" id="Phobius"/>
    </source>
</evidence>
<dbReference type="GO" id="GO:0034707">
    <property type="term" value="C:chloride channel complex"/>
    <property type="evidence" value="ECO:0007669"/>
    <property type="project" value="UniProtKB-KW"/>
</dbReference>
<feature type="transmembrane region" description="Helical" evidence="10">
    <location>
        <begin position="185"/>
        <end position="204"/>
    </location>
</feature>
<keyword evidence="3 10" id="KW-0812">Transmembrane</keyword>
<dbReference type="RefSeq" id="WP_115310334.1">
    <property type="nucleotide sequence ID" value="NZ_UHIO01000001.1"/>
</dbReference>
<evidence type="ECO:0000256" key="4">
    <source>
        <dbReference type="ARBA" id="ARBA00022989"/>
    </source>
</evidence>
<keyword evidence="2" id="KW-0813">Transport</keyword>
<evidence type="ECO:0000256" key="3">
    <source>
        <dbReference type="ARBA" id="ARBA00022692"/>
    </source>
</evidence>
<sequence length="407" mass="43219">MLERKIFGLVVLVGIFAGIVGILFTNLLHVIQHVMYSYSTADGYSFGMGVAQVSGLHRLGALLACGLVAGVGWFLIHRYGGKLVEVKTAVTDVTKEMPPITTLLHATLQIITVGMGSPLGREVAPREATSALITWVMRYVDVTKENKALLIACASGAGLAAVYNSPVSATIFVLETLLLTWNVRALSSAFIACGIATFIVRLGLGDTIQYDMPQPAIVGSFAEFAVILGIIIGIAVVFFDKTQAKLPKFNRQSPKIILLAVVAFGLVGVMAMYFPAILGNGKPGNQLTFAELVSWQYALGLFASKWIAVLLALAVGAYGGKITPSMMLGSTLALAMAVAWSAIVGPISIGLAAFLGAVVFLGLAQKMPLTSAIFMLELSRFSVELLFPIALAMGMGMLTQQWLKTRV</sequence>
<accession>A0A380NME9</accession>
<dbReference type="EMBL" id="UHIO01000001">
    <property type="protein sequence ID" value="SUP43406.1"/>
    <property type="molecule type" value="Genomic_DNA"/>
</dbReference>
<dbReference type="Gene3D" id="1.10.3080.10">
    <property type="entry name" value="Clc chloride channel"/>
    <property type="match status" value="1"/>
</dbReference>
<dbReference type="AlphaFoldDB" id="A0A380NME9"/>
<feature type="transmembrane region" description="Helical" evidence="10">
    <location>
        <begin position="55"/>
        <end position="76"/>
    </location>
</feature>
<comment type="subcellular location">
    <subcellularLocation>
        <location evidence="1">Membrane</location>
        <topology evidence="1">Multi-pass membrane protein</topology>
    </subcellularLocation>
</comment>
<dbReference type="Proteomes" id="UP000255367">
    <property type="component" value="Unassembled WGS sequence"/>
</dbReference>
<proteinExistence type="predicted"/>
<feature type="transmembrane region" description="Helical" evidence="10">
    <location>
        <begin position="216"/>
        <end position="236"/>
    </location>
</feature>
<evidence type="ECO:0000313" key="11">
    <source>
        <dbReference type="EMBL" id="SUP43406.1"/>
    </source>
</evidence>
<feature type="transmembrane region" description="Helical" evidence="10">
    <location>
        <begin position="338"/>
        <end position="364"/>
    </location>
</feature>
<evidence type="ECO:0000256" key="5">
    <source>
        <dbReference type="ARBA" id="ARBA00023065"/>
    </source>
</evidence>
<keyword evidence="7" id="KW-0869">Chloride channel</keyword>
<keyword evidence="4 10" id="KW-1133">Transmembrane helix</keyword>
<evidence type="ECO:0000256" key="2">
    <source>
        <dbReference type="ARBA" id="ARBA00022448"/>
    </source>
</evidence>
<gene>
    <name evidence="11" type="primary">clcA</name>
    <name evidence="11" type="ORF">NCTC12020_01171</name>
</gene>
<dbReference type="Pfam" id="PF00654">
    <property type="entry name" value="Voltage_CLC"/>
    <property type="match status" value="1"/>
</dbReference>
<evidence type="ECO:0000256" key="7">
    <source>
        <dbReference type="ARBA" id="ARBA00023173"/>
    </source>
</evidence>
<evidence type="ECO:0000256" key="9">
    <source>
        <dbReference type="ARBA" id="ARBA00023303"/>
    </source>
</evidence>
<name>A0A380NME9_9FIRM</name>
<dbReference type="InterPro" id="IPR014743">
    <property type="entry name" value="Cl-channel_core"/>
</dbReference>
<keyword evidence="9" id="KW-0407">Ion channel</keyword>
<dbReference type="PANTHER" id="PTHR43427:SF6">
    <property type="entry name" value="CHLORIDE CHANNEL PROTEIN CLC-E"/>
    <property type="match status" value="1"/>
</dbReference>
<dbReference type="OrthoDB" id="112446at2"/>
<feature type="transmembrane region" description="Helical" evidence="10">
    <location>
        <begin position="256"/>
        <end position="276"/>
    </location>
</feature>
<dbReference type="PANTHER" id="PTHR43427">
    <property type="entry name" value="CHLORIDE CHANNEL PROTEIN CLC-E"/>
    <property type="match status" value="1"/>
</dbReference>
<protein>
    <submittedName>
        <fullName evidence="11">H(+)/Cl(-) exchange transporter ClcA</fullName>
    </submittedName>
</protein>
<feature type="transmembrane region" description="Helical" evidence="10">
    <location>
        <begin position="7"/>
        <end position="35"/>
    </location>
</feature>
<dbReference type="PRINTS" id="PR00762">
    <property type="entry name" value="CLCHANNEL"/>
</dbReference>
<dbReference type="GO" id="GO:0005254">
    <property type="term" value="F:chloride channel activity"/>
    <property type="evidence" value="ECO:0007669"/>
    <property type="project" value="UniProtKB-KW"/>
</dbReference>
<keyword evidence="6 10" id="KW-0472">Membrane</keyword>
<feature type="transmembrane region" description="Helical" evidence="10">
    <location>
        <begin position="148"/>
        <end position="165"/>
    </location>
</feature>
<evidence type="ECO:0000256" key="6">
    <source>
        <dbReference type="ARBA" id="ARBA00023136"/>
    </source>
</evidence>